<comment type="similarity">
    <text evidence="2">Belongs to the FliH family.</text>
</comment>
<evidence type="ECO:0000256" key="1">
    <source>
        <dbReference type="ARBA" id="ARBA00003041"/>
    </source>
</evidence>
<evidence type="ECO:0000256" key="5">
    <source>
        <dbReference type="ARBA" id="ARBA00022927"/>
    </source>
</evidence>
<feature type="coiled-coil region" evidence="8">
    <location>
        <begin position="49"/>
        <end position="122"/>
    </location>
</feature>
<keyword evidence="6" id="KW-1006">Bacterial flagellum protein export</keyword>
<keyword evidence="11" id="KW-1185">Reference proteome</keyword>
<name>A0ABV6LP28_9BACI</name>
<keyword evidence="10" id="KW-0969">Cilium</keyword>
<proteinExistence type="inferred from homology"/>
<keyword evidence="5" id="KW-0653">Protein transport</keyword>
<keyword evidence="10" id="KW-0966">Cell projection</keyword>
<accession>A0ABV6LP28</accession>
<keyword evidence="4" id="KW-1005">Bacterial flagellum biogenesis</keyword>
<protein>
    <recommendedName>
        <fullName evidence="7">Flagellar assembly protein FliH</fullName>
    </recommendedName>
</protein>
<comment type="caution">
    <text evidence="10">The sequence shown here is derived from an EMBL/GenBank/DDBJ whole genome shotgun (WGS) entry which is preliminary data.</text>
</comment>
<dbReference type="InterPro" id="IPR051472">
    <property type="entry name" value="T3SS_Stator/FliH"/>
</dbReference>
<dbReference type="Proteomes" id="UP001589836">
    <property type="component" value="Unassembled WGS sequence"/>
</dbReference>
<evidence type="ECO:0000313" key="10">
    <source>
        <dbReference type="EMBL" id="MFC0524137.1"/>
    </source>
</evidence>
<feature type="domain" description="Flagellar assembly protein FliH/Type III secretion system HrpE" evidence="9">
    <location>
        <begin position="108"/>
        <end position="236"/>
    </location>
</feature>
<evidence type="ECO:0000256" key="8">
    <source>
        <dbReference type="SAM" id="Coils"/>
    </source>
</evidence>
<comment type="function">
    <text evidence="1">Needed for flagellar regrowth and assembly.</text>
</comment>
<evidence type="ECO:0000256" key="4">
    <source>
        <dbReference type="ARBA" id="ARBA00022795"/>
    </source>
</evidence>
<dbReference type="PANTHER" id="PTHR34982:SF1">
    <property type="entry name" value="FLAGELLAR ASSEMBLY PROTEIN FLIH"/>
    <property type="match status" value="1"/>
</dbReference>
<organism evidence="10 11">
    <name type="scientific">Pontibacillus salicampi</name>
    <dbReference type="NCBI Taxonomy" id="1449801"/>
    <lineage>
        <taxon>Bacteria</taxon>
        <taxon>Bacillati</taxon>
        <taxon>Bacillota</taxon>
        <taxon>Bacilli</taxon>
        <taxon>Bacillales</taxon>
        <taxon>Bacillaceae</taxon>
        <taxon>Pontibacillus</taxon>
    </lineage>
</organism>
<dbReference type="InterPro" id="IPR018035">
    <property type="entry name" value="Flagellar_FliH/T3SS_HrpE"/>
</dbReference>
<dbReference type="InterPro" id="IPR022524">
    <property type="entry name" value="FliH_Bacilli"/>
</dbReference>
<evidence type="ECO:0000313" key="11">
    <source>
        <dbReference type="Proteomes" id="UP001589836"/>
    </source>
</evidence>
<dbReference type="PANTHER" id="PTHR34982">
    <property type="entry name" value="YOP PROTEINS TRANSLOCATION PROTEIN L"/>
    <property type="match status" value="1"/>
</dbReference>
<keyword evidence="3" id="KW-0813">Transport</keyword>
<reference evidence="10 11" key="1">
    <citation type="submission" date="2024-09" db="EMBL/GenBank/DDBJ databases">
        <authorList>
            <person name="Sun Q."/>
            <person name="Mori K."/>
        </authorList>
    </citation>
    <scope>NUCLEOTIDE SEQUENCE [LARGE SCALE GENOMIC DNA]</scope>
    <source>
        <strain evidence="10 11">NCAIM B.02529</strain>
    </source>
</reference>
<gene>
    <name evidence="10" type="primary">fliH</name>
    <name evidence="10" type="ORF">ACFFGV_11240</name>
</gene>
<dbReference type="EMBL" id="JBHLTP010000009">
    <property type="protein sequence ID" value="MFC0524137.1"/>
    <property type="molecule type" value="Genomic_DNA"/>
</dbReference>
<evidence type="ECO:0000256" key="2">
    <source>
        <dbReference type="ARBA" id="ARBA00006602"/>
    </source>
</evidence>
<evidence type="ECO:0000259" key="9">
    <source>
        <dbReference type="Pfam" id="PF02108"/>
    </source>
</evidence>
<evidence type="ECO:0000256" key="3">
    <source>
        <dbReference type="ARBA" id="ARBA00022448"/>
    </source>
</evidence>
<keyword evidence="10" id="KW-0282">Flagellum</keyword>
<evidence type="ECO:0000256" key="6">
    <source>
        <dbReference type="ARBA" id="ARBA00023225"/>
    </source>
</evidence>
<dbReference type="RefSeq" id="WP_377347949.1">
    <property type="nucleotide sequence ID" value="NZ_JBHLTP010000009.1"/>
</dbReference>
<sequence length="256" mass="29251">MEVTILLSNQSRVIGIRSIQPKQMKAEALEDTETSSSFHDAQQRANDIMLHAQQKAAQAMKEAEEHIETLTTQFEEEKQQWIENAKQEGYKAGFEEGERVANQANQAKLNQANNVIKLSEQEYVKRVEESEEAILQLGLTAASKIIHQALEEDPSRYVSIVRSLIEEVKEQETIQLLVHPDYYQLVIEQKEELQLLVQQRASLTIHPEGSLEPSQCYVESSYGRIDASVDSQLKELRTILSQLLEEDKESERESIN</sequence>
<dbReference type="NCBIfam" id="TIGR03825">
    <property type="entry name" value="FliH_bacil"/>
    <property type="match status" value="1"/>
</dbReference>
<evidence type="ECO:0000256" key="7">
    <source>
        <dbReference type="NCBIfam" id="TIGR03825"/>
    </source>
</evidence>
<dbReference type="Pfam" id="PF02108">
    <property type="entry name" value="FliH"/>
    <property type="match status" value="1"/>
</dbReference>
<keyword evidence="8" id="KW-0175">Coiled coil</keyword>